<name>L1IEQ0_GUITC</name>
<dbReference type="Pfam" id="PF22633">
    <property type="entry name" value="F5_F8_type_C_2"/>
    <property type="match status" value="1"/>
</dbReference>
<protein>
    <recommendedName>
        <fullName evidence="4">F5/8 type C domain-containing protein</fullName>
    </recommendedName>
</protein>
<keyword evidence="3" id="KW-1185">Reference proteome</keyword>
<dbReference type="GeneID" id="17291461"/>
<dbReference type="PANTHER" id="PTHR45713">
    <property type="entry name" value="FTP DOMAIN-CONTAINING PROTEIN"/>
    <property type="match status" value="1"/>
</dbReference>
<dbReference type="PANTHER" id="PTHR45713:SF6">
    <property type="entry name" value="F5_8 TYPE C DOMAIN-CONTAINING PROTEIN"/>
    <property type="match status" value="1"/>
</dbReference>
<evidence type="ECO:0000313" key="1">
    <source>
        <dbReference type="EMBL" id="EKX34713.1"/>
    </source>
</evidence>
<evidence type="ECO:0008006" key="4">
    <source>
        <dbReference type="Google" id="ProtNLM"/>
    </source>
</evidence>
<dbReference type="KEGG" id="gtt:GUITHDRAFT_147030"/>
<dbReference type="SUPFAM" id="SSF49785">
    <property type="entry name" value="Galactose-binding domain-like"/>
    <property type="match status" value="1"/>
</dbReference>
<accession>L1IEQ0</accession>
<dbReference type="RefSeq" id="XP_005821693.1">
    <property type="nucleotide sequence ID" value="XM_005821636.1"/>
</dbReference>
<dbReference type="HOGENOM" id="CLU_1032250_0_0_1"/>
<organism evidence="1">
    <name type="scientific">Guillardia theta (strain CCMP2712)</name>
    <name type="common">Cryptophyte</name>
    <dbReference type="NCBI Taxonomy" id="905079"/>
    <lineage>
        <taxon>Eukaryota</taxon>
        <taxon>Cryptophyceae</taxon>
        <taxon>Pyrenomonadales</taxon>
        <taxon>Geminigeraceae</taxon>
        <taxon>Guillardia</taxon>
    </lineage>
</organism>
<dbReference type="Gene3D" id="2.60.120.260">
    <property type="entry name" value="Galactose-binding domain-like"/>
    <property type="match status" value="1"/>
</dbReference>
<dbReference type="PaxDb" id="55529-EKX34713"/>
<dbReference type="EnsemblProtists" id="EKX34713">
    <property type="protein sequence ID" value="EKX34713"/>
    <property type="gene ID" value="GUITHDRAFT_147030"/>
</dbReference>
<evidence type="ECO:0000313" key="2">
    <source>
        <dbReference type="EnsemblProtists" id="EKX34713"/>
    </source>
</evidence>
<gene>
    <name evidence="1" type="ORF">GUITHDRAFT_147030</name>
</gene>
<reference evidence="1 3" key="1">
    <citation type="journal article" date="2012" name="Nature">
        <title>Algal genomes reveal evolutionary mosaicism and the fate of nucleomorphs.</title>
        <authorList>
            <consortium name="DOE Joint Genome Institute"/>
            <person name="Curtis B.A."/>
            <person name="Tanifuji G."/>
            <person name="Burki F."/>
            <person name="Gruber A."/>
            <person name="Irimia M."/>
            <person name="Maruyama S."/>
            <person name="Arias M.C."/>
            <person name="Ball S.G."/>
            <person name="Gile G.H."/>
            <person name="Hirakawa Y."/>
            <person name="Hopkins J.F."/>
            <person name="Kuo A."/>
            <person name="Rensing S.A."/>
            <person name="Schmutz J."/>
            <person name="Symeonidi A."/>
            <person name="Elias M."/>
            <person name="Eveleigh R.J."/>
            <person name="Herman E.K."/>
            <person name="Klute M.J."/>
            <person name="Nakayama T."/>
            <person name="Obornik M."/>
            <person name="Reyes-Prieto A."/>
            <person name="Armbrust E.V."/>
            <person name="Aves S.J."/>
            <person name="Beiko R.G."/>
            <person name="Coutinho P."/>
            <person name="Dacks J.B."/>
            <person name="Durnford D.G."/>
            <person name="Fast N.M."/>
            <person name="Green B.R."/>
            <person name="Grisdale C.J."/>
            <person name="Hempel F."/>
            <person name="Henrissat B."/>
            <person name="Hoppner M.P."/>
            <person name="Ishida K."/>
            <person name="Kim E."/>
            <person name="Koreny L."/>
            <person name="Kroth P.G."/>
            <person name="Liu Y."/>
            <person name="Malik S.B."/>
            <person name="Maier U.G."/>
            <person name="McRose D."/>
            <person name="Mock T."/>
            <person name="Neilson J.A."/>
            <person name="Onodera N.T."/>
            <person name="Poole A.M."/>
            <person name="Pritham E.J."/>
            <person name="Richards T.A."/>
            <person name="Rocap G."/>
            <person name="Roy S.W."/>
            <person name="Sarai C."/>
            <person name="Schaack S."/>
            <person name="Shirato S."/>
            <person name="Slamovits C.H."/>
            <person name="Spencer D.F."/>
            <person name="Suzuki S."/>
            <person name="Worden A.Z."/>
            <person name="Zauner S."/>
            <person name="Barry K."/>
            <person name="Bell C."/>
            <person name="Bharti A.K."/>
            <person name="Crow J.A."/>
            <person name="Grimwood J."/>
            <person name="Kramer R."/>
            <person name="Lindquist E."/>
            <person name="Lucas S."/>
            <person name="Salamov A."/>
            <person name="McFadden G.I."/>
            <person name="Lane C.E."/>
            <person name="Keeling P.J."/>
            <person name="Gray M.W."/>
            <person name="Grigoriev I.V."/>
            <person name="Archibald J.M."/>
        </authorList>
    </citation>
    <scope>NUCLEOTIDE SEQUENCE</scope>
    <source>
        <strain evidence="1 3">CCMP2712</strain>
    </source>
</reference>
<reference evidence="2" key="3">
    <citation type="submission" date="2016-03" db="UniProtKB">
        <authorList>
            <consortium name="EnsemblProtists"/>
        </authorList>
    </citation>
    <scope>IDENTIFICATION</scope>
</reference>
<dbReference type="InterPro" id="IPR051941">
    <property type="entry name" value="BG_Antigen-Binding_Lectin"/>
</dbReference>
<dbReference type="InterPro" id="IPR008979">
    <property type="entry name" value="Galactose-bd-like_sf"/>
</dbReference>
<dbReference type="EMBL" id="JH993104">
    <property type="protein sequence ID" value="EKX34713.1"/>
    <property type="molecule type" value="Genomic_DNA"/>
</dbReference>
<sequence length="270" mass="29828">MSSLYSPSFACTNGYDNNPFSIMHTQFYSTNWLRIDLGAADGLSKDISRVSLVSRADCCWDRASYSKVYIGDDDTSALNNVLCGTYGAFTSGTEQQTLECRLRGRYAWVYKAYSTEPMNWAEITIRGCDPCPEGLTTEGEGATSIAQCVNLSGHGPFISHQVNSSSYPAGSKIPPMNSMEHCRLNASWYQILSNIDRSSRAVKLSYKTGGLGKLMTLGAEEVWVCQYGHPCSQNTSSFDLLQDGLDAFCFIYDEIGEKFRPWGLMSELGL</sequence>
<dbReference type="AlphaFoldDB" id="L1IEQ0"/>
<reference evidence="3" key="2">
    <citation type="submission" date="2012-11" db="EMBL/GenBank/DDBJ databases">
        <authorList>
            <person name="Kuo A."/>
            <person name="Curtis B.A."/>
            <person name="Tanifuji G."/>
            <person name="Burki F."/>
            <person name="Gruber A."/>
            <person name="Irimia M."/>
            <person name="Maruyama S."/>
            <person name="Arias M.C."/>
            <person name="Ball S.G."/>
            <person name="Gile G.H."/>
            <person name="Hirakawa Y."/>
            <person name="Hopkins J.F."/>
            <person name="Rensing S.A."/>
            <person name="Schmutz J."/>
            <person name="Symeonidi A."/>
            <person name="Elias M."/>
            <person name="Eveleigh R.J."/>
            <person name="Herman E.K."/>
            <person name="Klute M.J."/>
            <person name="Nakayama T."/>
            <person name="Obornik M."/>
            <person name="Reyes-Prieto A."/>
            <person name="Armbrust E.V."/>
            <person name="Aves S.J."/>
            <person name="Beiko R.G."/>
            <person name="Coutinho P."/>
            <person name="Dacks J.B."/>
            <person name="Durnford D.G."/>
            <person name="Fast N.M."/>
            <person name="Green B.R."/>
            <person name="Grisdale C."/>
            <person name="Hempe F."/>
            <person name="Henrissat B."/>
            <person name="Hoppner M.P."/>
            <person name="Ishida K.-I."/>
            <person name="Kim E."/>
            <person name="Koreny L."/>
            <person name="Kroth P.G."/>
            <person name="Liu Y."/>
            <person name="Malik S.-B."/>
            <person name="Maier U.G."/>
            <person name="McRose D."/>
            <person name="Mock T."/>
            <person name="Neilson J.A."/>
            <person name="Onodera N.T."/>
            <person name="Poole A.M."/>
            <person name="Pritham E.J."/>
            <person name="Richards T.A."/>
            <person name="Rocap G."/>
            <person name="Roy S.W."/>
            <person name="Sarai C."/>
            <person name="Schaack S."/>
            <person name="Shirato S."/>
            <person name="Slamovits C.H."/>
            <person name="Spencer D.F."/>
            <person name="Suzuki S."/>
            <person name="Worden A.Z."/>
            <person name="Zauner S."/>
            <person name="Barry K."/>
            <person name="Bell C."/>
            <person name="Bharti A.K."/>
            <person name="Crow J.A."/>
            <person name="Grimwood J."/>
            <person name="Kramer R."/>
            <person name="Lindquist E."/>
            <person name="Lucas S."/>
            <person name="Salamov A."/>
            <person name="McFadden G.I."/>
            <person name="Lane C.E."/>
            <person name="Keeling P.J."/>
            <person name="Gray M.W."/>
            <person name="Grigoriev I.V."/>
            <person name="Archibald J.M."/>
        </authorList>
    </citation>
    <scope>NUCLEOTIDE SEQUENCE</scope>
    <source>
        <strain evidence="3">CCMP2712</strain>
    </source>
</reference>
<evidence type="ECO:0000313" key="3">
    <source>
        <dbReference type="Proteomes" id="UP000011087"/>
    </source>
</evidence>
<proteinExistence type="predicted"/>
<dbReference type="Proteomes" id="UP000011087">
    <property type="component" value="Unassembled WGS sequence"/>
</dbReference>